<protein>
    <submittedName>
        <fullName evidence="1">Sugar ABC transporter substrate-binding protein</fullName>
    </submittedName>
</protein>
<dbReference type="PANTHER" id="PTHR43649:SF12">
    <property type="entry name" value="DIACETYLCHITOBIOSE BINDING PROTEIN DASA"/>
    <property type="match status" value="1"/>
</dbReference>
<comment type="caution">
    <text evidence="1">The sequence shown here is derived from an EMBL/GenBank/DDBJ whole genome shotgun (WGS) entry which is preliminary data.</text>
</comment>
<accession>A0A964FFW7</accession>
<dbReference type="InterPro" id="IPR050490">
    <property type="entry name" value="Bact_solute-bd_prot1"/>
</dbReference>
<gene>
    <name evidence="1" type="ORF">I4641_10325</name>
</gene>
<dbReference type="CDD" id="cd13585">
    <property type="entry name" value="PBP2_TMBP_like"/>
    <property type="match status" value="1"/>
</dbReference>
<dbReference type="SUPFAM" id="SSF53850">
    <property type="entry name" value="Periplasmic binding protein-like II"/>
    <property type="match status" value="1"/>
</dbReference>
<dbReference type="RefSeq" id="WP_229640435.1">
    <property type="nucleotide sequence ID" value="NZ_JADWDC010000021.1"/>
</dbReference>
<dbReference type="Pfam" id="PF01547">
    <property type="entry name" value="SBP_bac_1"/>
    <property type="match status" value="1"/>
</dbReference>
<dbReference type="Gene3D" id="3.40.190.10">
    <property type="entry name" value="Periplasmic binding protein-like II"/>
    <property type="match status" value="1"/>
</dbReference>
<evidence type="ECO:0000313" key="2">
    <source>
        <dbReference type="Proteomes" id="UP000729733"/>
    </source>
</evidence>
<sequence>MNQTIFSKQFSFYFSIAIILSSLSGCNPQQKDNTDSLEFWTMQLKPNFTNYFADLNTNFETQNQTVKLRWVDVPWSAMENKILTSISAKTAPDVVNLNPKFASQLAARNAWLNLDEVVRPEVKATYLPKIWQASTIEVCQENKCSDRTFGLPWYLTTTITIYNKTLLNTAGIQQPPQTYQELAAAAKIIKEKTGKYAFFISFVPNDSGDVLESLVKMGVNLIDESGRAAFDTTEGKAAFQYWVDLYQQELIPPEVLTQGHRYGIELYQMGETALLSSGAEFVDSINNNAPTIAEVSQVAPQISGTTGKKSVAVMNLVIPRDTEKSQQALDYALYVTNTKNQLAFAKASSVLPSTVDAVEQYIKDIEQQPQTNLKEQAKKVSATQLKDAEVLVPVREDLPILQKAIYENLQAAMLNEKTVEKAVKDAANEWDSQIKN</sequence>
<dbReference type="Proteomes" id="UP000729733">
    <property type="component" value="Unassembled WGS sequence"/>
</dbReference>
<organism evidence="1 2">
    <name type="scientific">Waterburya agarophytonicola KI4</name>
    <dbReference type="NCBI Taxonomy" id="2874699"/>
    <lineage>
        <taxon>Bacteria</taxon>
        <taxon>Bacillati</taxon>
        <taxon>Cyanobacteriota</taxon>
        <taxon>Cyanophyceae</taxon>
        <taxon>Pleurocapsales</taxon>
        <taxon>Hyellaceae</taxon>
        <taxon>Waterburya</taxon>
        <taxon>Waterburya agarophytonicola</taxon>
    </lineage>
</organism>
<dbReference type="PANTHER" id="PTHR43649">
    <property type="entry name" value="ARABINOSE-BINDING PROTEIN-RELATED"/>
    <property type="match status" value="1"/>
</dbReference>
<dbReference type="EMBL" id="JADWDC010000021">
    <property type="protein sequence ID" value="MCC0177371.1"/>
    <property type="molecule type" value="Genomic_DNA"/>
</dbReference>
<dbReference type="InterPro" id="IPR006059">
    <property type="entry name" value="SBP"/>
</dbReference>
<dbReference type="AlphaFoldDB" id="A0A964FFW7"/>
<reference evidence="1" key="1">
    <citation type="journal article" date="2021" name="Antonie Van Leeuwenhoek">
        <title>Draft genome and description of Waterburya agarophytonicola gen. nov. sp. nov. (Pleurocapsales, Cyanobacteria): a seaweed symbiont.</title>
        <authorList>
            <person name="Bonthond G."/>
            <person name="Shalygin S."/>
            <person name="Bayer T."/>
            <person name="Weinberger F."/>
        </authorList>
    </citation>
    <scope>NUCLEOTIDE SEQUENCE</scope>
    <source>
        <strain evidence="1">KI4</strain>
    </source>
</reference>
<keyword evidence="2" id="KW-1185">Reference proteome</keyword>
<name>A0A964FFW7_9CYAN</name>
<evidence type="ECO:0000313" key="1">
    <source>
        <dbReference type="EMBL" id="MCC0177371.1"/>
    </source>
</evidence>
<proteinExistence type="predicted"/>